<accession>A0A0V0Z6K0</accession>
<comment type="caution">
    <text evidence="1">The sequence shown here is derived from an EMBL/GenBank/DDBJ whole genome shotgun (WGS) entry which is preliminary data.</text>
</comment>
<organism evidence="1 2">
    <name type="scientific">Trichinella britovi</name>
    <name type="common">Parasitic roundworm</name>
    <dbReference type="NCBI Taxonomy" id="45882"/>
    <lineage>
        <taxon>Eukaryota</taxon>
        <taxon>Metazoa</taxon>
        <taxon>Ecdysozoa</taxon>
        <taxon>Nematoda</taxon>
        <taxon>Enoplea</taxon>
        <taxon>Dorylaimia</taxon>
        <taxon>Trichinellida</taxon>
        <taxon>Trichinellidae</taxon>
        <taxon>Trichinella</taxon>
    </lineage>
</organism>
<name>A0A0V0Z6K0_TRIBR</name>
<proteinExistence type="predicted"/>
<dbReference type="EMBL" id="JYDI01004041">
    <property type="protein sequence ID" value="KRY07980.1"/>
    <property type="molecule type" value="Genomic_DNA"/>
</dbReference>
<evidence type="ECO:0000313" key="1">
    <source>
        <dbReference type="EMBL" id="KRY07980.1"/>
    </source>
</evidence>
<dbReference type="Proteomes" id="UP000054653">
    <property type="component" value="Unassembled WGS sequence"/>
</dbReference>
<evidence type="ECO:0000313" key="2">
    <source>
        <dbReference type="Proteomes" id="UP000054653"/>
    </source>
</evidence>
<sequence>MLSKRLMILQHNFIRHFKLIMELNIDSNDPL</sequence>
<reference evidence="1 2" key="1">
    <citation type="submission" date="2015-01" db="EMBL/GenBank/DDBJ databases">
        <title>Evolution of Trichinella species and genotypes.</title>
        <authorList>
            <person name="Korhonen P.K."/>
            <person name="Edoardo P."/>
            <person name="Giuseppe L.R."/>
            <person name="Gasser R.B."/>
        </authorList>
    </citation>
    <scope>NUCLEOTIDE SEQUENCE [LARGE SCALE GENOMIC DNA]</scope>
    <source>
        <strain evidence="1">ISS120</strain>
    </source>
</reference>
<keyword evidence="2" id="KW-1185">Reference proteome</keyword>
<protein>
    <submittedName>
        <fullName evidence="1">Uncharacterized protein</fullName>
    </submittedName>
</protein>
<gene>
    <name evidence="1" type="ORF">T03_4036</name>
</gene>
<dbReference type="AlphaFoldDB" id="A0A0V0Z6K0"/>